<dbReference type="PANTHER" id="PTHR16255:SF1">
    <property type="entry name" value="REQUIRED FOR MEIOTIC NUCLEAR DIVISION PROTEIN 1 HOMOLOG"/>
    <property type="match status" value="1"/>
</dbReference>
<dbReference type="OrthoDB" id="242766at2759"/>
<comment type="similarity">
    <text evidence="1">Belongs to the RMD1/sif2 family.</text>
</comment>
<dbReference type="InterPro" id="IPR003734">
    <property type="entry name" value="DUF155"/>
</dbReference>
<organism evidence="4 5">
    <name type="scientific">Mixia osmundae (strain CBS 9802 / IAM 14324 / JCM 22182 / KY 12970)</name>
    <dbReference type="NCBI Taxonomy" id="764103"/>
    <lineage>
        <taxon>Eukaryota</taxon>
        <taxon>Fungi</taxon>
        <taxon>Dikarya</taxon>
        <taxon>Basidiomycota</taxon>
        <taxon>Pucciniomycotina</taxon>
        <taxon>Mixiomycetes</taxon>
        <taxon>Mixiales</taxon>
        <taxon>Mixiaceae</taxon>
        <taxon>Mixia</taxon>
    </lineage>
</organism>
<dbReference type="GO" id="GO:0070131">
    <property type="term" value="P:positive regulation of mitochondrial translation"/>
    <property type="evidence" value="ECO:0007669"/>
    <property type="project" value="TreeGrafter"/>
</dbReference>
<sequence length="448" mass="49497">MAQRLARQVCMTVPSISQSMHRLACQSRHRYLSSTSATTPKSDSLPPRIEPVHELHRAQAASPVAAALNKQRSRPHKKPKKKKSLNNPLKADPVATQSSSSARSDGLAIAFTSAEEYDIDALRTILWESGLLGRGDDKDAVNLMGEAVYLPQWPLRDTPSIAQTEQSGEVFIFENGSYVTWGLGEHTAAGFLDKVIRGGTNESSVEKERYPECQSESVNFIVDLTSETGIRDDAITIGQTDLDSSARPTSVVTSFAPPAFSKVDSSPHSLDVATGSSIRRADQISSGASLPTAERDLQARLALSSGLTRSTKLDHYETELDKFLEGLSNIPDLLAKGSEAPIKKKEIVKSFGFLLRMRQKLNLNEENLLDPPDFLWSSPALEEYHEAVSNSLDVQQRLDIVNQKLDWASNLQSTLMELLSTKTSHRLEWIIIFIIFFETAHAVYIHLN</sequence>
<dbReference type="HOGENOM" id="CLU_011220_6_0_1"/>
<feature type="region of interest" description="Disordered" evidence="2">
    <location>
        <begin position="57"/>
        <end position="99"/>
    </location>
</feature>
<dbReference type="STRING" id="764103.G7E699"/>
<feature type="domain" description="DUF155" evidence="3">
    <location>
        <begin position="170"/>
        <end position="402"/>
    </location>
</feature>
<dbReference type="AlphaFoldDB" id="G7E699"/>
<evidence type="ECO:0000313" key="4">
    <source>
        <dbReference type="EMBL" id="GAA98359.1"/>
    </source>
</evidence>
<keyword evidence="5" id="KW-1185">Reference proteome</keyword>
<comment type="caution">
    <text evidence="4">The sequence shown here is derived from an EMBL/GenBank/DDBJ whole genome shotgun (WGS) entry which is preliminary data.</text>
</comment>
<name>G7E699_MIXOS</name>
<proteinExistence type="inferred from homology"/>
<evidence type="ECO:0000313" key="5">
    <source>
        <dbReference type="Proteomes" id="UP000009131"/>
    </source>
</evidence>
<dbReference type="InterPro" id="IPR051624">
    <property type="entry name" value="RMD1/Sad1-interacting"/>
</dbReference>
<accession>G7E699</accession>
<evidence type="ECO:0000256" key="1">
    <source>
        <dbReference type="ARBA" id="ARBA00008306"/>
    </source>
</evidence>
<feature type="compositionally biased region" description="Basic residues" evidence="2">
    <location>
        <begin position="71"/>
        <end position="84"/>
    </location>
</feature>
<evidence type="ECO:0000256" key="2">
    <source>
        <dbReference type="SAM" id="MobiDB-lite"/>
    </source>
</evidence>
<gene>
    <name evidence="4" type="primary">Mo05045</name>
    <name evidence="4" type="ORF">E5Q_05045</name>
</gene>
<dbReference type="eggNOG" id="KOG2861">
    <property type="taxonomic scope" value="Eukaryota"/>
</dbReference>
<evidence type="ECO:0000259" key="3">
    <source>
        <dbReference type="Pfam" id="PF02582"/>
    </source>
</evidence>
<dbReference type="InParanoid" id="G7E699"/>
<dbReference type="Pfam" id="PF02582">
    <property type="entry name" value="DUF155"/>
    <property type="match status" value="1"/>
</dbReference>
<dbReference type="GO" id="GO:0005739">
    <property type="term" value="C:mitochondrion"/>
    <property type="evidence" value="ECO:0007669"/>
    <property type="project" value="UniProtKB-ARBA"/>
</dbReference>
<dbReference type="Proteomes" id="UP000009131">
    <property type="component" value="Unassembled WGS sequence"/>
</dbReference>
<protein>
    <recommendedName>
        <fullName evidence="3">DUF155 domain-containing protein</fullName>
    </recommendedName>
</protein>
<dbReference type="EMBL" id="BABT02000150">
    <property type="protein sequence ID" value="GAA98359.1"/>
    <property type="molecule type" value="Genomic_DNA"/>
</dbReference>
<reference evidence="4 5" key="1">
    <citation type="journal article" date="2011" name="J. Gen. Appl. Microbiol.">
        <title>Draft genome sequencing of the enigmatic basidiomycete Mixia osmundae.</title>
        <authorList>
            <person name="Nishida H."/>
            <person name="Nagatsuka Y."/>
            <person name="Sugiyama J."/>
        </authorList>
    </citation>
    <scope>NUCLEOTIDE SEQUENCE [LARGE SCALE GENOMIC DNA]</scope>
    <source>
        <strain evidence="5">CBS 9802 / IAM 14324 / JCM 22182 / KY 12970</strain>
    </source>
</reference>
<dbReference type="PANTHER" id="PTHR16255">
    <property type="entry name" value="REQUIRED FOR MEIOTIC NUCLEAR DIVISION PROTEIN 1 HOMOLOG"/>
    <property type="match status" value="1"/>
</dbReference>
<reference evidence="4 5" key="2">
    <citation type="journal article" date="2012" name="Open Biol.">
        <title>Characteristics of nucleosomes and linker DNA regions on the genome of the basidiomycete Mixia osmundae revealed by mono- and dinucleosome mapping.</title>
        <authorList>
            <person name="Nishida H."/>
            <person name="Kondo S."/>
            <person name="Matsumoto T."/>
            <person name="Suzuki Y."/>
            <person name="Yoshikawa H."/>
            <person name="Taylor T.D."/>
            <person name="Sugiyama J."/>
        </authorList>
    </citation>
    <scope>NUCLEOTIDE SEQUENCE [LARGE SCALE GENOMIC DNA]</scope>
    <source>
        <strain evidence="5">CBS 9802 / IAM 14324 / JCM 22182 / KY 12970</strain>
    </source>
</reference>